<dbReference type="EMBL" id="JAUSUO010000003">
    <property type="protein sequence ID" value="MDQ0342987.1"/>
    <property type="molecule type" value="Genomic_DNA"/>
</dbReference>
<evidence type="ECO:0000256" key="1">
    <source>
        <dbReference type="ARBA" id="ARBA00022679"/>
    </source>
</evidence>
<protein>
    <submittedName>
        <fullName evidence="3">Ubiquinone/menaquinone biosynthesis C-methylase UbiE</fullName>
    </submittedName>
</protein>
<keyword evidence="1" id="KW-0808">Transferase</keyword>
<accession>A0ABU0D3L0</accession>
<dbReference type="SUPFAM" id="SSF53335">
    <property type="entry name" value="S-adenosyl-L-methionine-dependent methyltransferases"/>
    <property type="match status" value="1"/>
</dbReference>
<dbReference type="Pfam" id="PF13649">
    <property type="entry name" value="Methyltransf_25"/>
    <property type="match status" value="1"/>
</dbReference>
<evidence type="ECO:0000313" key="4">
    <source>
        <dbReference type="Proteomes" id="UP001232343"/>
    </source>
</evidence>
<dbReference type="InterPro" id="IPR041698">
    <property type="entry name" value="Methyltransf_25"/>
</dbReference>
<evidence type="ECO:0000313" key="3">
    <source>
        <dbReference type="EMBL" id="MDQ0342987.1"/>
    </source>
</evidence>
<dbReference type="CDD" id="cd02440">
    <property type="entry name" value="AdoMet_MTases"/>
    <property type="match status" value="1"/>
</dbReference>
<name>A0ABU0D3L0_9BACI</name>
<proteinExistence type="predicted"/>
<dbReference type="RefSeq" id="WP_244681445.1">
    <property type="nucleotide sequence ID" value="NZ_JALIRM010000005.1"/>
</dbReference>
<dbReference type="Gene3D" id="2.20.25.110">
    <property type="entry name" value="S-adenosyl-L-methionine-dependent methyltransferases"/>
    <property type="match status" value="1"/>
</dbReference>
<comment type="caution">
    <text evidence="3">The sequence shown here is derived from an EMBL/GenBank/DDBJ whole genome shotgun (WGS) entry which is preliminary data.</text>
</comment>
<keyword evidence="4" id="KW-1185">Reference proteome</keyword>
<keyword evidence="3" id="KW-0830">Ubiquinone</keyword>
<feature type="domain" description="Methyltransferase" evidence="2">
    <location>
        <begin position="39"/>
        <end position="134"/>
    </location>
</feature>
<dbReference type="PANTHER" id="PTHR43861">
    <property type="entry name" value="TRANS-ACONITATE 2-METHYLTRANSFERASE-RELATED"/>
    <property type="match status" value="1"/>
</dbReference>
<dbReference type="InterPro" id="IPR029063">
    <property type="entry name" value="SAM-dependent_MTases_sf"/>
</dbReference>
<sequence>MLKNSEEYNDPILYDKENESYNEDISFLLKWAEKKQGPIIDLACGTGRATIPLAKEGHQLIGVDIHPSMLNEAEKKASKQNLPIKWIIQDCTEFELNVKSGLIFTVGNSFQHFLTNESQDGLLSSVHKHLEHEGIFIFGSRFPSTEELLQPSSEEYWRTYIDRETGDKVDVYTISSYDNLDQIQHYETIRKYKNTHDEIVNENRTKISLRYVFPKEMERLLSVHGFKILHVYKDWNETPITNDSYQMVYVCQKI</sequence>
<organism evidence="3 4">
    <name type="scientific">Lederbergia wuyishanensis</name>
    <dbReference type="NCBI Taxonomy" id="1347903"/>
    <lineage>
        <taxon>Bacteria</taxon>
        <taxon>Bacillati</taxon>
        <taxon>Bacillota</taxon>
        <taxon>Bacilli</taxon>
        <taxon>Bacillales</taxon>
        <taxon>Bacillaceae</taxon>
        <taxon>Lederbergia</taxon>
    </lineage>
</organism>
<dbReference type="Gene3D" id="3.40.50.150">
    <property type="entry name" value="Vaccinia Virus protein VP39"/>
    <property type="match status" value="1"/>
</dbReference>
<gene>
    <name evidence="3" type="ORF">J2S14_001801</name>
</gene>
<evidence type="ECO:0000259" key="2">
    <source>
        <dbReference type="Pfam" id="PF13649"/>
    </source>
</evidence>
<reference evidence="3 4" key="1">
    <citation type="submission" date="2023-07" db="EMBL/GenBank/DDBJ databases">
        <title>Genomic Encyclopedia of Type Strains, Phase IV (KMG-IV): sequencing the most valuable type-strain genomes for metagenomic binning, comparative biology and taxonomic classification.</title>
        <authorList>
            <person name="Goeker M."/>
        </authorList>
    </citation>
    <scope>NUCLEOTIDE SEQUENCE [LARGE SCALE GENOMIC DNA]</scope>
    <source>
        <strain evidence="3 4">DSM 27848</strain>
    </source>
</reference>
<dbReference type="Proteomes" id="UP001232343">
    <property type="component" value="Unassembled WGS sequence"/>
</dbReference>